<dbReference type="Pfam" id="PF00392">
    <property type="entry name" value="GntR"/>
    <property type="match status" value="1"/>
</dbReference>
<dbReference type="PANTHER" id="PTHR46577:SF1">
    <property type="entry name" value="HTH-TYPE TRANSCRIPTIONAL REGULATORY PROTEIN GABR"/>
    <property type="match status" value="1"/>
</dbReference>
<evidence type="ECO:0000256" key="5">
    <source>
        <dbReference type="ARBA" id="ARBA00023015"/>
    </source>
</evidence>
<dbReference type="RefSeq" id="WP_101646617.1">
    <property type="nucleotide sequence ID" value="NZ_PGVE01000017.1"/>
</dbReference>
<protein>
    <submittedName>
        <fullName evidence="9">GntR family transcriptional regulator</fullName>
    </submittedName>
</protein>
<dbReference type="InterPro" id="IPR036388">
    <property type="entry name" value="WH-like_DNA-bd_sf"/>
</dbReference>
<dbReference type="InterPro" id="IPR000524">
    <property type="entry name" value="Tscrpt_reg_HTH_GntR"/>
</dbReference>
<evidence type="ECO:0000256" key="4">
    <source>
        <dbReference type="ARBA" id="ARBA00022898"/>
    </source>
</evidence>
<gene>
    <name evidence="9" type="ORF">CVD27_04165</name>
</gene>
<comment type="cofactor">
    <cofactor evidence="1">
        <name>pyridoxal 5'-phosphate</name>
        <dbReference type="ChEBI" id="CHEBI:597326"/>
    </cofactor>
</comment>
<dbReference type="Pfam" id="PF00155">
    <property type="entry name" value="Aminotran_1_2"/>
    <property type="match status" value="1"/>
</dbReference>
<keyword evidence="10" id="KW-1185">Reference proteome</keyword>
<dbReference type="CDD" id="cd07377">
    <property type="entry name" value="WHTH_GntR"/>
    <property type="match status" value="1"/>
</dbReference>
<keyword evidence="5" id="KW-0805">Transcription regulation</keyword>
<dbReference type="SUPFAM" id="SSF53383">
    <property type="entry name" value="PLP-dependent transferases"/>
    <property type="match status" value="1"/>
</dbReference>
<dbReference type="SMART" id="SM00345">
    <property type="entry name" value="HTH_GNTR"/>
    <property type="match status" value="1"/>
</dbReference>
<evidence type="ECO:0000313" key="10">
    <source>
        <dbReference type="Proteomes" id="UP000234950"/>
    </source>
</evidence>
<dbReference type="PROSITE" id="PS50949">
    <property type="entry name" value="HTH_GNTR"/>
    <property type="match status" value="1"/>
</dbReference>
<dbReference type="Gene3D" id="3.40.640.10">
    <property type="entry name" value="Type I PLP-dependent aspartate aminotransferase-like (Major domain)"/>
    <property type="match status" value="1"/>
</dbReference>
<evidence type="ECO:0000259" key="8">
    <source>
        <dbReference type="PROSITE" id="PS50949"/>
    </source>
</evidence>
<dbReference type="GO" id="GO:0030170">
    <property type="term" value="F:pyridoxal phosphate binding"/>
    <property type="evidence" value="ECO:0007669"/>
    <property type="project" value="InterPro"/>
</dbReference>
<dbReference type="InterPro" id="IPR051446">
    <property type="entry name" value="HTH_trans_reg/aminotransferase"/>
</dbReference>
<evidence type="ECO:0000256" key="2">
    <source>
        <dbReference type="ARBA" id="ARBA00005384"/>
    </source>
</evidence>
<keyword evidence="3" id="KW-0808">Transferase</keyword>
<name>A0A2N5HSW1_9BACI</name>
<keyword evidence="6" id="KW-0238">DNA-binding</keyword>
<dbReference type="SUPFAM" id="SSF46785">
    <property type="entry name" value="Winged helix' DNA-binding domain"/>
    <property type="match status" value="1"/>
</dbReference>
<dbReference type="Gene3D" id="1.10.10.10">
    <property type="entry name" value="Winged helix-like DNA-binding domain superfamily/Winged helix DNA-binding domain"/>
    <property type="match status" value="1"/>
</dbReference>
<evidence type="ECO:0000256" key="7">
    <source>
        <dbReference type="ARBA" id="ARBA00023163"/>
    </source>
</evidence>
<dbReference type="PRINTS" id="PR00035">
    <property type="entry name" value="HTHGNTR"/>
</dbReference>
<dbReference type="InterPro" id="IPR015424">
    <property type="entry name" value="PyrdxlP-dep_Trfase"/>
</dbReference>
<comment type="similarity">
    <text evidence="2">In the C-terminal section; belongs to the class-I pyridoxal-phosphate-dependent aminotransferase family.</text>
</comment>
<evidence type="ECO:0000256" key="3">
    <source>
        <dbReference type="ARBA" id="ARBA00022576"/>
    </source>
</evidence>
<comment type="caution">
    <text evidence="9">The sequence shown here is derived from an EMBL/GenBank/DDBJ whole genome shotgun (WGS) entry which is preliminary data.</text>
</comment>
<dbReference type="CDD" id="cd00609">
    <property type="entry name" value="AAT_like"/>
    <property type="match status" value="1"/>
</dbReference>
<dbReference type="EMBL" id="PGVE01000017">
    <property type="protein sequence ID" value="PLS08600.1"/>
    <property type="molecule type" value="Genomic_DNA"/>
</dbReference>
<dbReference type="OrthoDB" id="9808770at2"/>
<dbReference type="PANTHER" id="PTHR46577">
    <property type="entry name" value="HTH-TYPE TRANSCRIPTIONAL REGULATORY PROTEIN GABR"/>
    <property type="match status" value="1"/>
</dbReference>
<dbReference type="GO" id="GO:0003677">
    <property type="term" value="F:DNA binding"/>
    <property type="evidence" value="ECO:0007669"/>
    <property type="project" value="UniProtKB-KW"/>
</dbReference>
<dbReference type="InterPro" id="IPR004839">
    <property type="entry name" value="Aminotransferase_I/II_large"/>
</dbReference>
<sequence>MMEITLVLENESKEPLYLQLYKYFKQEIQSGRIETGVMLPSKRKLSLHLGVSQNTVETAYQQLLAEGYVDSRPRKGIFVKEIHSDLILTSNEILTPTKRIPKRDSDICLVDFSHGKIALDHFPFTHWRRLTIQSLFEDESSFFLNGEYQGEYHLREEIARYLYQSRGVRCSTEQVIIGAGTQYLIGFLTMIIGREAIFSMEDPGYHRTREAFKDQGVNLIPISLDDEGMNMKQLYASNAQITYVTPSHQFPMGMVMPITRRLELLKWAGEEENRFIIEDDYDGEFRYKGKPIPSLQGLDPNGKVIYLGTFSKSLIPSIRINYIVLPKILLAKYNEHFTLYKQTVSRLHQHTLWLFMREGHWERHLNKMRTVYRKRQQSLISSIKKNMGDQVTIIGDDSGLHILLRVYNAMSEKELIAKAQKYQVKVYPTSVYFEDSCSNHVPMILLGFGGLTESEIDQGILLLKKAWNLS</sequence>
<proteinExistence type="inferred from homology"/>
<accession>A0A2N5HSW1</accession>
<dbReference type="GO" id="GO:0008483">
    <property type="term" value="F:transaminase activity"/>
    <property type="evidence" value="ECO:0007669"/>
    <property type="project" value="UniProtKB-KW"/>
</dbReference>
<keyword evidence="4" id="KW-0663">Pyridoxal phosphate</keyword>
<feature type="domain" description="HTH gntR-type" evidence="8">
    <location>
        <begin position="14"/>
        <end position="82"/>
    </location>
</feature>
<organism evidence="9 10">
    <name type="scientific">Neobacillus cucumis</name>
    <dbReference type="NCBI Taxonomy" id="1740721"/>
    <lineage>
        <taxon>Bacteria</taxon>
        <taxon>Bacillati</taxon>
        <taxon>Bacillota</taxon>
        <taxon>Bacilli</taxon>
        <taxon>Bacillales</taxon>
        <taxon>Bacillaceae</taxon>
        <taxon>Neobacillus</taxon>
    </lineage>
</organism>
<evidence type="ECO:0000256" key="1">
    <source>
        <dbReference type="ARBA" id="ARBA00001933"/>
    </source>
</evidence>
<dbReference type="AlphaFoldDB" id="A0A2N5HSW1"/>
<keyword evidence="3" id="KW-0032">Aminotransferase</keyword>
<dbReference type="InterPro" id="IPR036390">
    <property type="entry name" value="WH_DNA-bd_sf"/>
</dbReference>
<dbReference type="GO" id="GO:0003700">
    <property type="term" value="F:DNA-binding transcription factor activity"/>
    <property type="evidence" value="ECO:0007669"/>
    <property type="project" value="InterPro"/>
</dbReference>
<dbReference type="Proteomes" id="UP000234950">
    <property type="component" value="Unassembled WGS sequence"/>
</dbReference>
<evidence type="ECO:0000313" key="9">
    <source>
        <dbReference type="EMBL" id="PLS08600.1"/>
    </source>
</evidence>
<keyword evidence="7" id="KW-0804">Transcription</keyword>
<evidence type="ECO:0000256" key="6">
    <source>
        <dbReference type="ARBA" id="ARBA00023125"/>
    </source>
</evidence>
<dbReference type="InterPro" id="IPR015421">
    <property type="entry name" value="PyrdxlP-dep_Trfase_major"/>
</dbReference>
<reference evidence="9 10" key="1">
    <citation type="submission" date="2017-11" db="EMBL/GenBank/DDBJ databases">
        <title>Comparitive Functional Genomics of Dry Heat Resistant strains isolated from the Viking Spacecraft.</title>
        <authorList>
            <person name="Seuylemezian A."/>
            <person name="Cooper K."/>
            <person name="Vaishampayan P."/>
        </authorList>
    </citation>
    <scope>NUCLEOTIDE SEQUENCE [LARGE SCALE GENOMIC DNA]</scope>
    <source>
        <strain evidence="9 10">V32-6</strain>
    </source>
</reference>